<name>A0A445EBT4_ARAHY</name>
<dbReference type="EMBL" id="SDMP01000002">
    <property type="protein sequence ID" value="RYR72769.1"/>
    <property type="molecule type" value="Genomic_DNA"/>
</dbReference>
<dbReference type="Proteomes" id="UP000289738">
    <property type="component" value="Chromosome A02"/>
</dbReference>
<dbReference type="AlphaFoldDB" id="A0A445EBT4"/>
<reference evidence="1 2" key="1">
    <citation type="submission" date="2019-01" db="EMBL/GenBank/DDBJ databases">
        <title>Sequencing of cultivated peanut Arachis hypogaea provides insights into genome evolution and oil improvement.</title>
        <authorList>
            <person name="Chen X."/>
        </authorList>
    </citation>
    <scope>NUCLEOTIDE SEQUENCE [LARGE SCALE GENOMIC DNA]</scope>
    <source>
        <strain evidence="2">cv. Fuhuasheng</strain>
        <tissue evidence="1">Leaves</tissue>
    </source>
</reference>
<evidence type="ECO:0000313" key="1">
    <source>
        <dbReference type="EMBL" id="RYR72769.1"/>
    </source>
</evidence>
<protein>
    <submittedName>
        <fullName evidence="1">Uncharacterized protein</fullName>
    </submittedName>
</protein>
<organism evidence="1 2">
    <name type="scientific">Arachis hypogaea</name>
    <name type="common">Peanut</name>
    <dbReference type="NCBI Taxonomy" id="3818"/>
    <lineage>
        <taxon>Eukaryota</taxon>
        <taxon>Viridiplantae</taxon>
        <taxon>Streptophyta</taxon>
        <taxon>Embryophyta</taxon>
        <taxon>Tracheophyta</taxon>
        <taxon>Spermatophyta</taxon>
        <taxon>Magnoliopsida</taxon>
        <taxon>eudicotyledons</taxon>
        <taxon>Gunneridae</taxon>
        <taxon>Pentapetalae</taxon>
        <taxon>rosids</taxon>
        <taxon>fabids</taxon>
        <taxon>Fabales</taxon>
        <taxon>Fabaceae</taxon>
        <taxon>Papilionoideae</taxon>
        <taxon>50 kb inversion clade</taxon>
        <taxon>dalbergioids sensu lato</taxon>
        <taxon>Dalbergieae</taxon>
        <taxon>Pterocarpus clade</taxon>
        <taxon>Arachis</taxon>
    </lineage>
</organism>
<evidence type="ECO:0000313" key="2">
    <source>
        <dbReference type="Proteomes" id="UP000289738"/>
    </source>
</evidence>
<sequence>MRNSGTLNSDRYPSFMLLHILWKSLHSSSKFDFDTSIKASKLRPQLQLTLGIIGLRMDQEKKGENGRHEYRRN</sequence>
<proteinExistence type="predicted"/>
<gene>
    <name evidence="1" type="ORF">Ahy_A02g006981</name>
</gene>
<accession>A0A445EBT4</accession>
<keyword evidence="2" id="KW-1185">Reference proteome</keyword>
<comment type="caution">
    <text evidence="1">The sequence shown here is derived from an EMBL/GenBank/DDBJ whole genome shotgun (WGS) entry which is preliminary data.</text>
</comment>